<reference evidence="1" key="1">
    <citation type="journal article" date="2012" name="PLoS ONE">
        <title>Gene sets for utilization of primary and secondary nutrition supplies in the distal gut of endangered iberian lynx.</title>
        <authorList>
            <person name="Alcaide M."/>
            <person name="Messina E."/>
            <person name="Richter M."/>
            <person name="Bargiela R."/>
            <person name="Peplies J."/>
            <person name="Huws S.A."/>
            <person name="Newbold C.J."/>
            <person name="Golyshin P.N."/>
            <person name="Simon M.A."/>
            <person name="Lopez G."/>
            <person name="Yakimov M.M."/>
            <person name="Ferrer M."/>
        </authorList>
    </citation>
    <scope>NUCLEOTIDE SEQUENCE</scope>
</reference>
<comment type="caution">
    <text evidence="1">The sequence shown here is derived from an EMBL/GenBank/DDBJ whole genome shotgun (WGS) entry which is preliminary data.</text>
</comment>
<accession>J9FIJ6</accession>
<dbReference type="AlphaFoldDB" id="J9FIJ6"/>
<evidence type="ECO:0000313" key="1">
    <source>
        <dbReference type="EMBL" id="EJW89482.1"/>
    </source>
</evidence>
<proteinExistence type="predicted"/>
<dbReference type="EMBL" id="AMCI01009444">
    <property type="protein sequence ID" value="EJW89482.1"/>
    <property type="molecule type" value="Genomic_DNA"/>
</dbReference>
<gene>
    <name evidence="1" type="ORF">EVA_22416</name>
</gene>
<protein>
    <submittedName>
        <fullName evidence="1">Uncharacterized protein</fullName>
    </submittedName>
</protein>
<sequence>MLHGGVVMPDLGNPNYFKVFKGRFAVESPSPSVPEPHVMLSCVNDVQFMCDFTSDSSGLVLVLPEECRPSSDVYAACRVESARAAQTLEYAVKTGDIGIDVYKATVEFNVPPTSSKGLTASQYDGYTTSVKSAVSAENPDRVNVPVVENRTVEIEVGSAQTLDYIKISPDGKVIGKPLALFHLNGVSFHISGNHYQKGR</sequence>
<name>J9FIJ6_9ZZZZ</name>
<organism evidence="1">
    <name type="scientific">gut metagenome</name>
    <dbReference type="NCBI Taxonomy" id="749906"/>
    <lineage>
        <taxon>unclassified sequences</taxon>
        <taxon>metagenomes</taxon>
        <taxon>organismal metagenomes</taxon>
    </lineage>
</organism>